<evidence type="ECO:0000256" key="1">
    <source>
        <dbReference type="SAM" id="SignalP"/>
    </source>
</evidence>
<keyword evidence="4" id="KW-1185">Reference proteome</keyword>
<dbReference type="InterPro" id="IPR003343">
    <property type="entry name" value="Big_2"/>
</dbReference>
<proteinExistence type="predicted"/>
<feature type="signal peptide" evidence="1">
    <location>
        <begin position="1"/>
        <end position="20"/>
    </location>
</feature>
<dbReference type="SMART" id="SM00635">
    <property type="entry name" value="BID_2"/>
    <property type="match status" value="1"/>
</dbReference>
<feature type="domain" description="BIG2" evidence="2">
    <location>
        <begin position="30"/>
        <end position="109"/>
    </location>
</feature>
<dbReference type="RefSeq" id="WP_189089740.1">
    <property type="nucleotide sequence ID" value="NZ_BMQL01000008.1"/>
</dbReference>
<dbReference type="Gene3D" id="2.60.40.1080">
    <property type="match status" value="1"/>
</dbReference>
<dbReference type="InterPro" id="IPR008964">
    <property type="entry name" value="Invasin/intimin_cell_adhesion"/>
</dbReference>
<evidence type="ECO:0000313" key="3">
    <source>
        <dbReference type="EMBL" id="GGR06486.1"/>
    </source>
</evidence>
<feature type="chain" id="PRO_5037896224" description="BIG2 domain-containing protein" evidence="1">
    <location>
        <begin position="21"/>
        <end position="622"/>
    </location>
</feature>
<dbReference type="AlphaFoldDB" id="A0A918C4L4"/>
<reference evidence="3" key="1">
    <citation type="journal article" date="2014" name="Int. J. Syst. Evol. Microbiol.">
        <title>Complete genome sequence of Corynebacterium casei LMG S-19264T (=DSM 44701T), isolated from a smear-ripened cheese.</title>
        <authorList>
            <consortium name="US DOE Joint Genome Institute (JGI-PGF)"/>
            <person name="Walter F."/>
            <person name="Albersmeier A."/>
            <person name="Kalinowski J."/>
            <person name="Ruckert C."/>
        </authorList>
    </citation>
    <scope>NUCLEOTIDE SEQUENCE</scope>
    <source>
        <strain evidence="3">JCM 31311</strain>
    </source>
</reference>
<dbReference type="Proteomes" id="UP000603865">
    <property type="component" value="Unassembled WGS sequence"/>
</dbReference>
<dbReference type="PROSITE" id="PS51257">
    <property type="entry name" value="PROKAR_LIPOPROTEIN"/>
    <property type="match status" value="1"/>
</dbReference>
<evidence type="ECO:0000313" key="4">
    <source>
        <dbReference type="Proteomes" id="UP000603865"/>
    </source>
</evidence>
<protein>
    <recommendedName>
        <fullName evidence="2">BIG2 domain-containing protein</fullName>
    </recommendedName>
</protein>
<dbReference type="SUPFAM" id="SSF101898">
    <property type="entry name" value="NHL repeat"/>
    <property type="match status" value="1"/>
</dbReference>
<dbReference type="EMBL" id="BMQL01000008">
    <property type="protein sequence ID" value="GGR06486.1"/>
    <property type="molecule type" value="Genomic_DNA"/>
</dbReference>
<gene>
    <name evidence="3" type="ORF">GCM10008957_19110</name>
</gene>
<name>A0A918C4L4_9DEIO</name>
<dbReference type="NCBIfam" id="TIGR02608">
    <property type="entry name" value="delta_60_rpt"/>
    <property type="match status" value="7"/>
</dbReference>
<accession>A0A918C4L4</accession>
<dbReference type="InterPro" id="IPR013431">
    <property type="entry name" value="Delta_60_rpt"/>
</dbReference>
<reference evidence="3" key="2">
    <citation type="submission" date="2020-09" db="EMBL/GenBank/DDBJ databases">
        <authorList>
            <person name="Sun Q."/>
            <person name="Ohkuma M."/>
        </authorList>
    </citation>
    <scope>NUCLEOTIDE SEQUENCE</scope>
    <source>
        <strain evidence="3">JCM 31311</strain>
    </source>
</reference>
<dbReference type="Pfam" id="PF17164">
    <property type="entry name" value="DUF5122"/>
    <property type="match status" value="6"/>
</dbReference>
<evidence type="ECO:0000259" key="2">
    <source>
        <dbReference type="SMART" id="SM00635"/>
    </source>
</evidence>
<keyword evidence="1" id="KW-0732">Signal</keyword>
<sequence length="622" mass="62102">MKRSLIISALLLTGSLVACGGSGAAQPDLNIRTIELTPSTASISVGQSTTLNATAKNAQGQALTGISFVWKSSAETVAKVVGGVVTGMGAGNASITASAGNVTSNATALTVTQPQSSSFDLSLSQDRLPVITGTSAHLTVTLKRNSGFSGAVNVTLSGLPTGATSVPVSIPEGQSSAEVTVSAASGAAHSQPTPVTLTGTATGTASVSKTITVTVRGPAGSLDTTFGTGGVAVTPVSAGEDVPYAVAAQPDGKLIVVGRTAGSTSNDFGIVRYTRDGGLDQSFGNSGKVLIDFAGSSDIARAVALQADGKILVAGGATTGNAERFGLARLNANGTLDTSFGVGGKVTTAFSGSSADRPLAVVVQPDGAVVVGGQATFASNATGIDFALARYTPSGTLDSTFGTGGQVTTALASQNGSDSVHALTLQQGKIIAVGGEGDFSAVRYTPSGTLDTTFGTGGKVSGIFAGTIGVANAVQLDSQNRVVLAGQSQNDTAVVRLTENGALDSTFGTDGKKVIAISAGNWDAATGLAVQTDGKIVLSGWVYEGNSSSGNFAVTRLNDLGQLDNSFGQSGVTITPVATGRKDDQAQALTLQPDERIPATRIVAVGLRNDSNQDFALTRYWP</sequence>
<dbReference type="Gene3D" id="2.80.10.50">
    <property type="match status" value="3"/>
</dbReference>
<dbReference type="SUPFAM" id="SSF49373">
    <property type="entry name" value="Invasin/intimin cell-adhesion fragments"/>
    <property type="match status" value="1"/>
</dbReference>
<comment type="caution">
    <text evidence="3">The sequence shown here is derived from an EMBL/GenBank/DDBJ whole genome shotgun (WGS) entry which is preliminary data.</text>
</comment>
<organism evidence="3 4">
    <name type="scientific">Deinococcus ruber</name>
    <dbReference type="NCBI Taxonomy" id="1848197"/>
    <lineage>
        <taxon>Bacteria</taxon>
        <taxon>Thermotogati</taxon>
        <taxon>Deinococcota</taxon>
        <taxon>Deinococci</taxon>
        <taxon>Deinococcales</taxon>
        <taxon>Deinococcaceae</taxon>
        <taxon>Deinococcus</taxon>
    </lineage>
</organism>